<dbReference type="GO" id="GO:0008783">
    <property type="term" value="F:agmatinase activity"/>
    <property type="evidence" value="ECO:0007669"/>
    <property type="project" value="UniProtKB-EC"/>
</dbReference>
<gene>
    <name evidence="6" type="primary">speB</name>
    <name evidence="6" type="ORF">HA237_03475</name>
    <name evidence="7" type="ORF">J4224_00710</name>
</gene>
<feature type="binding site" evidence="4">
    <location>
        <position position="113"/>
    </location>
    <ligand>
        <name>Mn(2+)</name>
        <dbReference type="ChEBI" id="CHEBI:29035"/>
        <label>1</label>
    </ligand>
</feature>
<comment type="caution">
    <text evidence="6">The sequence shown here is derived from an EMBL/GenBank/DDBJ whole genome shotgun (WGS) entry which is preliminary data.</text>
</comment>
<evidence type="ECO:0000313" key="6">
    <source>
        <dbReference type="EMBL" id="HIH08405.1"/>
    </source>
</evidence>
<evidence type="ECO:0000256" key="3">
    <source>
        <dbReference type="ARBA" id="ARBA00022801"/>
    </source>
</evidence>
<dbReference type="EMBL" id="DUFG01000017">
    <property type="protein sequence ID" value="HIH08405.1"/>
    <property type="molecule type" value="Genomic_DNA"/>
</dbReference>
<dbReference type="AlphaFoldDB" id="A0A7J4IVX6"/>
<dbReference type="GO" id="GO:0033389">
    <property type="term" value="P:putrescine biosynthetic process from arginine, via agmatine"/>
    <property type="evidence" value="ECO:0007669"/>
    <property type="project" value="TreeGrafter"/>
</dbReference>
<sequence length="291" mass="31961">MESNYLKESLDNFVEHPQKPLSECKAVLLPVSFEATASYMKGTKAGPKAIIDASKHLEWFDLELGKEIVKEVPIFTSETLKPKNVKGLLESVESSVKEIVSQKKFPLLFGGEHSITFPAVKACASSFDNLSVLSIDAHADLRNELNGEKYSHACVMRRCSETSKIVLAGVRSLSAEEKKFAEKSGVKIFFGNDFSVKEVVDSCSKNVYLSIDLDAFDPSIMPAVGTPEPCGLDWGTVLGLCRELFKRKTVVGADLVELSPIKGLRAPDFAAAKLAYKILGYKFLPKASERF</sequence>
<dbReference type="EC" id="3.5.3.11" evidence="6"/>
<keyword evidence="2 4" id="KW-0479">Metal-binding</keyword>
<accession>A0A7J4IVX6</accession>
<evidence type="ECO:0000256" key="5">
    <source>
        <dbReference type="RuleBase" id="RU003684"/>
    </source>
</evidence>
<dbReference type="PROSITE" id="PS01053">
    <property type="entry name" value="ARGINASE_1"/>
    <property type="match status" value="1"/>
</dbReference>
<dbReference type="NCBIfam" id="TIGR01230">
    <property type="entry name" value="agmatinase"/>
    <property type="match status" value="1"/>
</dbReference>
<dbReference type="PROSITE" id="PS51409">
    <property type="entry name" value="ARGINASE_2"/>
    <property type="match status" value="1"/>
</dbReference>
<dbReference type="EMBL" id="JAGVWF010000008">
    <property type="protein sequence ID" value="MBS3058929.1"/>
    <property type="molecule type" value="Genomic_DNA"/>
</dbReference>
<dbReference type="SUPFAM" id="SSF52768">
    <property type="entry name" value="Arginase/deacetylase"/>
    <property type="match status" value="1"/>
</dbReference>
<dbReference type="PANTHER" id="PTHR11358">
    <property type="entry name" value="ARGINASE/AGMATINASE"/>
    <property type="match status" value="1"/>
</dbReference>
<feature type="binding site" evidence="4">
    <location>
        <position position="138"/>
    </location>
    <ligand>
        <name>Mn(2+)</name>
        <dbReference type="ChEBI" id="CHEBI:29035"/>
        <label>1</label>
    </ligand>
</feature>
<dbReference type="Proteomes" id="UP000577419">
    <property type="component" value="Unassembled WGS sequence"/>
</dbReference>
<dbReference type="PIRSF" id="PIRSF036979">
    <property type="entry name" value="Arginase"/>
    <property type="match status" value="1"/>
</dbReference>
<evidence type="ECO:0000313" key="7">
    <source>
        <dbReference type="EMBL" id="MBS3058929.1"/>
    </source>
</evidence>
<dbReference type="Gene3D" id="3.40.800.10">
    <property type="entry name" value="Ureohydrolase domain"/>
    <property type="match status" value="1"/>
</dbReference>
<organism evidence="6 8">
    <name type="scientific">Candidatus Iainarchaeum sp</name>
    <dbReference type="NCBI Taxonomy" id="3101447"/>
    <lineage>
        <taxon>Archaea</taxon>
        <taxon>Candidatus Iainarchaeota</taxon>
        <taxon>Candidatus Iainarchaeia</taxon>
        <taxon>Candidatus Iainarchaeales</taxon>
        <taxon>Candidatus Iainarchaeaceae</taxon>
        <taxon>Candidatus Iainarchaeum</taxon>
    </lineage>
</organism>
<evidence type="ECO:0000256" key="4">
    <source>
        <dbReference type="PIRSR" id="PIRSR036979-1"/>
    </source>
</evidence>
<feature type="binding site" evidence="4">
    <location>
        <position position="136"/>
    </location>
    <ligand>
        <name>Mn(2+)</name>
        <dbReference type="ChEBI" id="CHEBI:29035"/>
        <label>1</label>
    </ligand>
</feature>
<dbReference type="InterPro" id="IPR020855">
    <property type="entry name" value="Ureohydrolase_Mn_BS"/>
</dbReference>
<dbReference type="InterPro" id="IPR005925">
    <property type="entry name" value="Agmatinase-rel"/>
</dbReference>
<reference evidence="8" key="1">
    <citation type="journal article" date="2020" name="bioRxiv">
        <title>A rank-normalized archaeal taxonomy based on genome phylogeny resolves widespread incomplete and uneven classifications.</title>
        <authorList>
            <person name="Rinke C."/>
            <person name="Chuvochina M."/>
            <person name="Mussig A.J."/>
            <person name="Chaumeil P.-A."/>
            <person name="Waite D.W."/>
            <person name="Whitman W.B."/>
            <person name="Parks D.H."/>
            <person name="Hugenholtz P."/>
        </authorList>
    </citation>
    <scope>NUCLEOTIDE SEQUENCE [LARGE SCALE GENOMIC DNA]</scope>
</reference>
<dbReference type="Proteomes" id="UP000683213">
    <property type="component" value="Unassembled WGS sequence"/>
</dbReference>
<feature type="binding site" evidence="4">
    <location>
        <position position="212"/>
    </location>
    <ligand>
        <name>Mn(2+)</name>
        <dbReference type="ChEBI" id="CHEBI:29035"/>
        <label>1</label>
    </ligand>
</feature>
<dbReference type="CDD" id="cd11593">
    <property type="entry name" value="Agmatinase-like_2"/>
    <property type="match status" value="1"/>
</dbReference>
<keyword evidence="4" id="KW-0464">Manganese</keyword>
<reference evidence="7" key="2">
    <citation type="submission" date="2021-03" db="EMBL/GenBank/DDBJ databases">
        <authorList>
            <person name="Jaffe A."/>
        </authorList>
    </citation>
    <scope>NUCLEOTIDE SEQUENCE</scope>
    <source>
        <strain evidence="7">RIFCSPHIGHO2_01_FULL_GW2011_AR10_43_9</strain>
    </source>
</reference>
<proteinExistence type="inferred from homology"/>
<reference evidence="7" key="3">
    <citation type="submission" date="2021-05" db="EMBL/GenBank/DDBJ databases">
        <title>Protein family content uncovers lineage relationships and bacterial pathway maintenance mechanisms in DPANN archaea.</title>
        <authorList>
            <person name="Castelle C.J."/>
            <person name="Meheust R."/>
            <person name="Jaffe A.L."/>
            <person name="Seitz K."/>
            <person name="Gong X."/>
            <person name="Baker B.J."/>
            <person name="Banfield J.F."/>
        </authorList>
    </citation>
    <scope>NUCLEOTIDE SEQUENCE</scope>
    <source>
        <strain evidence="7">RIFCSPHIGHO2_01_FULL_GW2011_AR10_43_9</strain>
    </source>
</reference>
<dbReference type="InterPro" id="IPR006035">
    <property type="entry name" value="Ureohydrolase"/>
</dbReference>
<evidence type="ECO:0000313" key="8">
    <source>
        <dbReference type="Proteomes" id="UP000577419"/>
    </source>
</evidence>
<feature type="binding site" evidence="4">
    <location>
        <position position="140"/>
    </location>
    <ligand>
        <name>Mn(2+)</name>
        <dbReference type="ChEBI" id="CHEBI:29035"/>
        <label>1</label>
    </ligand>
</feature>
<dbReference type="Pfam" id="PF00491">
    <property type="entry name" value="Arginase"/>
    <property type="match status" value="1"/>
</dbReference>
<comment type="cofactor">
    <cofactor evidence="4">
        <name>Mn(2+)</name>
        <dbReference type="ChEBI" id="CHEBI:29035"/>
    </cofactor>
    <text evidence="4">Binds 2 manganese ions per subunit.</text>
</comment>
<evidence type="ECO:0000256" key="1">
    <source>
        <dbReference type="ARBA" id="ARBA00009227"/>
    </source>
</evidence>
<keyword evidence="3 5" id="KW-0378">Hydrolase</keyword>
<dbReference type="GO" id="GO:0046872">
    <property type="term" value="F:metal ion binding"/>
    <property type="evidence" value="ECO:0007669"/>
    <property type="project" value="UniProtKB-KW"/>
</dbReference>
<name>A0A7J4IVX6_9ARCH</name>
<dbReference type="PANTHER" id="PTHR11358:SF26">
    <property type="entry name" value="GUANIDINO ACID HYDROLASE, MITOCHONDRIAL"/>
    <property type="match status" value="1"/>
</dbReference>
<comment type="similarity">
    <text evidence="1">Belongs to the arginase family. Agmatinase subfamily.</text>
</comment>
<protein>
    <submittedName>
        <fullName evidence="6">Agmatinase</fullName>
        <ecNumber evidence="6">3.5.3.11</ecNumber>
    </submittedName>
</protein>
<dbReference type="InterPro" id="IPR023696">
    <property type="entry name" value="Ureohydrolase_dom_sf"/>
</dbReference>
<evidence type="ECO:0000256" key="2">
    <source>
        <dbReference type="ARBA" id="ARBA00022723"/>
    </source>
</evidence>
<feature type="binding site" evidence="4">
    <location>
        <position position="214"/>
    </location>
    <ligand>
        <name>Mn(2+)</name>
        <dbReference type="ChEBI" id="CHEBI:29035"/>
        <label>1</label>
    </ligand>
</feature>